<dbReference type="RefSeq" id="XP_060290523.1">
    <property type="nucleotide sequence ID" value="XM_060446215.1"/>
</dbReference>
<feature type="domain" description="DUF6570" evidence="2">
    <location>
        <begin position="1345"/>
        <end position="1393"/>
    </location>
</feature>
<evidence type="ECO:0000313" key="4">
    <source>
        <dbReference type="Proteomes" id="UP001172101"/>
    </source>
</evidence>
<gene>
    <name evidence="3" type="ORF">B0T26DRAFT_757182</name>
</gene>
<proteinExistence type="predicted"/>
<evidence type="ECO:0000313" key="3">
    <source>
        <dbReference type="EMBL" id="KAK0703664.1"/>
    </source>
</evidence>
<keyword evidence="4" id="KW-1185">Reference proteome</keyword>
<name>A0AA39ZTX1_9PEZI</name>
<feature type="region of interest" description="Disordered" evidence="1">
    <location>
        <begin position="987"/>
        <end position="1006"/>
    </location>
</feature>
<protein>
    <recommendedName>
        <fullName evidence="2">DUF6570 domain-containing protein</fullName>
    </recommendedName>
</protein>
<dbReference type="InterPro" id="IPR046700">
    <property type="entry name" value="DUF6570"/>
</dbReference>
<organism evidence="3 4">
    <name type="scientific">Lasiosphaeria miniovina</name>
    <dbReference type="NCBI Taxonomy" id="1954250"/>
    <lineage>
        <taxon>Eukaryota</taxon>
        <taxon>Fungi</taxon>
        <taxon>Dikarya</taxon>
        <taxon>Ascomycota</taxon>
        <taxon>Pezizomycotina</taxon>
        <taxon>Sordariomycetes</taxon>
        <taxon>Sordariomycetidae</taxon>
        <taxon>Sordariales</taxon>
        <taxon>Lasiosphaeriaceae</taxon>
        <taxon>Lasiosphaeria</taxon>
    </lineage>
</organism>
<feature type="compositionally biased region" description="Acidic residues" evidence="1">
    <location>
        <begin position="1426"/>
        <end position="1442"/>
    </location>
</feature>
<feature type="region of interest" description="Disordered" evidence="1">
    <location>
        <begin position="1414"/>
        <end position="1442"/>
    </location>
</feature>
<evidence type="ECO:0000256" key="1">
    <source>
        <dbReference type="SAM" id="MobiDB-lite"/>
    </source>
</evidence>
<comment type="caution">
    <text evidence="3">The sequence shown here is derived from an EMBL/GenBank/DDBJ whole genome shotgun (WGS) entry which is preliminary data.</text>
</comment>
<reference evidence="3" key="1">
    <citation type="submission" date="2023-06" db="EMBL/GenBank/DDBJ databases">
        <title>Genome-scale phylogeny and comparative genomics of the fungal order Sordariales.</title>
        <authorList>
            <consortium name="Lawrence Berkeley National Laboratory"/>
            <person name="Hensen N."/>
            <person name="Bonometti L."/>
            <person name="Westerberg I."/>
            <person name="Brannstrom I.O."/>
            <person name="Guillou S."/>
            <person name="Cros-Aarteil S."/>
            <person name="Calhoun S."/>
            <person name="Haridas S."/>
            <person name="Kuo A."/>
            <person name="Mondo S."/>
            <person name="Pangilinan J."/>
            <person name="Riley R."/>
            <person name="LaButti K."/>
            <person name="Andreopoulos B."/>
            <person name="Lipzen A."/>
            <person name="Chen C."/>
            <person name="Yanf M."/>
            <person name="Daum C."/>
            <person name="Ng V."/>
            <person name="Clum A."/>
            <person name="Steindorff A."/>
            <person name="Ohm R."/>
            <person name="Martin F."/>
            <person name="Silar P."/>
            <person name="Natvig D."/>
            <person name="Lalanne C."/>
            <person name="Gautier V."/>
            <person name="Ament-velasquez S.L."/>
            <person name="Kruys A."/>
            <person name="Hutchinson M.I."/>
            <person name="Powell A.J."/>
            <person name="Barry K."/>
            <person name="Miller A.N."/>
            <person name="Grigoriev I.V."/>
            <person name="Debuchy R."/>
            <person name="Gladieux P."/>
            <person name="Thoren M.H."/>
            <person name="Johannesson H."/>
        </authorList>
    </citation>
    <scope>NUCLEOTIDE SEQUENCE</scope>
    <source>
        <strain evidence="3">SMH2392-1A</strain>
    </source>
</reference>
<evidence type="ECO:0000259" key="2">
    <source>
        <dbReference type="Pfam" id="PF20209"/>
    </source>
</evidence>
<sequence length="1442" mass="155190">MSDIRVLIVVDGIFRTGEQDAGDYTFTINHLIKTLRSDPSISVDTANRNDDTFGSPPPNFPDPWTTVSKGQPFNFATTNLSVYNEIWLIGYSGSNLTPKNPISFISEAELAAVARFMDFGGGVLATGDHGGLGSAMCGLIPRVRTMRKWFLANETDSRVNFVPSQARNWPGLGAGRADTLQPNAIPNVIGDYNFDCQSDDKPQKLTLVSGTTHPLLQVPGGLLDVFPDHMHEGEVLGFGGVPSSVPWILTDTVGPWEGQTWAEYPHSDVVKPIVLATGEIIKDHSTPLTGGAPCEMGNFSADGDPTNSNPDGGNQVINTLSAYDGHAAGVGRVMTDSSFHHYIDLNLVGDPCSSIPDRNLGFKTAAGQPHLAKFEAFFLNAARWLAGPRVDAWLAVSKNSFGLDEVSEVVDNTGRSRWPSSIWLILDGISPEKADAAPTPVVTSSLLAPGIVEATVGPYRATMPAQTTTPQRIAYPIEIDFFAQAAKPKAAGGLFPAVGGDVTYGLKVDVVIAGQPFSAEGEIELVGGADPYFSNVDYTGSGVYYLSQDLRVWSVTPGLLPSNAGGKIQDPSAPAMQVANAQAQETAAGYRYVQDVLDWLNANYTDPSKGDVFELFPDQGAALSSFSSVRPNQPSPANPQVKLTTYNFAVARVRINGGSTGPKPCKVFFRAFAANSPDTDFQPSTAYRSSPASGPPEIPLLGTTASSSSDITTVPFFATGNHDGNGDFQKNTDYTAPSVNNRPIGNPNNSHGEVIYAYFGCFLNVFPTANTILVPPAPTPMPVLALLPGSHHCLVAQIAYDDAPIDDLANGITLGPQNCDKLAQRNIQVTTANDPESPETRLVPQVFDVRPSRALFGNSPWQQFATTPDELIVEWGSVPAGCEARVYWPGALAEEVVALANRMYNPKTHGLRAAGGDKHSFVVAVPEAGGWTWIPVPRGGAATGAGTTTATTTAATTNLAGLFTVQLPEDIVKGQEFVVTVRRVASRVPPRDEDPPTLRAAQHHPLPATSDQVIQGEGVSVIVSTPTAAAAGAAGAAAAAAASKIDATVPTIRSTNWRYVTGAFAVRIPVSVPVDMLPAERDLQAVLAWKLNALPAGSRWFKVLQRYLGHVTARVDGIGGKDLPFVPSPAGAVPVPHHGQGKYPDRHRGPFCKFVGRVPAVTYGSGGEFLGFVHCDEQGCERRFDGPSRGFEFVIGEAWRRQDIVEVETPEQDKSHYYRRMLDLWNRYVEDHPNANAYDLMSLKDFMKDVAFSIDGAEDNPDPGQGTDVTFGVFLNEYGNAEFAVQLVRDAKERTLREFDKPSPQFTGADKESPLDEEGLAIKMEFDEALAAEKMQDLDIVILRPRGSENVAQMDRQFCRRFRVRRAAIEAWLKFLAANHPGYRDFTLNYDNLSQLPEDGNVFDQLTIHEVNDTTGVPADFGPADESVEEPEPEDGDVVDEV</sequence>
<accession>A0AA39ZTX1</accession>
<dbReference type="Pfam" id="PF20209">
    <property type="entry name" value="DUF6570"/>
    <property type="match status" value="1"/>
</dbReference>
<dbReference type="EMBL" id="JAUIRO010000008">
    <property type="protein sequence ID" value="KAK0703664.1"/>
    <property type="molecule type" value="Genomic_DNA"/>
</dbReference>
<dbReference type="GeneID" id="85329485"/>
<dbReference type="Proteomes" id="UP001172101">
    <property type="component" value="Unassembled WGS sequence"/>
</dbReference>